<dbReference type="PANTHER" id="PTHR43175">
    <property type="entry name" value="CARBONIC ANHYDRASE"/>
    <property type="match status" value="1"/>
</dbReference>
<keyword evidence="3 4" id="KW-0862">Zinc</keyword>
<dbReference type="AlphaFoldDB" id="G9NP45"/>
<evidence type="ECO:0000256" key="2">
    <source>
        <dbReference type="ARBA" id="ARBA00022723"/>
    </source>
</evidence>
<dbReference type="GO" id="GO:0004089">
    <property type="term" value="F:carbonate dehydratase activity"/>
    <property type="evidence" value="ECO:0007669"/>
    <property type="project" value="UniProtKB-UniRule"/>
</dbReference>
<feature type="binding site" evidence="4">
    <location>
        <position position="95"/>
    </location>
    <ligand>
        <name>Zn(2+)</name>
        <dbReference type="ChEBI" id="CHEBI:29105"/>
    </ligand>
</feature>
<dbReference type="Pfam" id="PF00484">
    <property type="entry name" value="Pro_CA"/>
    <property type="match status" value="1"/>
</dbReference>
<dbReference type="OMA" id="WGANTDM"/>
<gene>
    <name evidence="6" type="ORF">TRIATDRAFT_306531</name>
</gene>
<comment type="similarity">
    <text evidence="1 5">Belongs to the beta-class carbonic anhydrase family.</text>
</comment>
<evidence type="ECO:0000256" key="4">
    <source>
        <dbReference type="PIRSR" id="PIRSR601765-1"/>
    </source>
</evidence>
<proteinExistence type="inferred from homology"/>
<dbReference type="EMBL" id="ABDG02000020">
    <property type="protein sequence ID" value="EHK47831.1"/>
    <property type="molecule type" value="Genomic_DNA"/>
</dbReference>
<dbReference type="STRING" id="452589.G9NP45"/>
<organism evidence="6 7">
    <name type="scientific">Hypocrea atroviridis (strain ATCC 20476 / IMI 206040)</name>
    <name type="common">Trichoderma atroviride</name>
    <dbReference type="NCBI Taxonomy" id="452589"/>
    <lineage>
        <taxon>Eukaryota</taxon>
        <taxon>Fungi</taxon>
        <taxon>Dikarya</taxon>
        <taxon>Ascomycota</taxon>
        <taxon>Pezizomycotina</taxon>
        <taxon>Sordariomycetes</taxon>
        <taxon>Hypocreomycetidae</taxon>
        <taxon>Hypocreales</taxon>
        <taxon>Hypocreaceae</taxon>
        <taxon>Trichoderma</taxon>
    </lineage>
</organism>
<sequence>MTTWDQLLERNRVYSETAHVPRPDLRDVKPSPIIIFCCIDLRVPIQEFLQISPEEAFVIKNCGGRVKPNLNDLIFMEATQEGALQNIIVIHHTDCGFTYHTDNNLRQKLRLKYPNLDDEVDSLSWDTFGSSDRLEESVREDLRLLKEQKFIRQDLRDNVKGYVYDIKNGKLKEVV</sequence>
<comment type="catalytic activity">
    <reaction evidence="5">
        <text>hydrogencarbonate + H(+) = CO2 + H2O</text>
        <dbReference type="Rhea" id="RHEA:10748"/>
        <dbReference type="ChEBI" id="CHEBI:15377"/>
        <dbReference type="ChEBI" id="CHEBI:15378"/>
        <dbReference type="ChEBI" id="CHEBI:16526"/>
        <dbReference type="ChEBI" id="CHEBI:17544"/>
        <dbReference type="EC" id="4.2.1.1"/>
    </reaction>
</comment>
<feature type="binding site" evidence="4">
    <location>
        <position position="40"/>
    </location>
    <ligand>
        <name>Zn(2+)</name>
        <dbReference type="ChEBI" id="CHEBI:29105"/>
    </ligand>
</feature>
<dbReference type="InterPro" id="IPR036874">
    <property type="entry name" value="Carbonic_anhydrase_sf"/>
</dbReference>
<evidence type="ECO:0000256" key="3">
    <source>
        <dbReference type="ARBA" id="ARBA00022833"/>
    </source>
</evidence>
<accession>G9NP45</accession>
<feature type="binding site" evidence="4">
    <location>
        <position position="92"/>
    </location>
    <ligand>
        <name>Zn(2+)</name>
        <dbReference type="ChEBI" id="CHEBI:29105"/>
    </ligand>
</feature>
<dbReference type="EC" id="4.2.1.1" evidence="5"/>
<dbReference type="KEGG" id="tatv:25782666"/>
<evidence type="ECO:0000256" key="5">
    <source>
        <dbReference type="RuleBase" id="RU003956"/>
    </source>
</evidence>
<comment type="cofactor">
    <cofactor evidence="4">
        <name>Zn(2+)</name>
        <dbReference type="ChEBI" id="CHEBI:29105"/>
    </cofactor>
    <text evidence="4">Binds 1 zinc ion per subunit.</text>
</comment>
<keyword evidence="5" id="KW-0456">Lyase</keyword>
<dbReference type="SMART" id="SM00947">
    <property type="entry name" value="Pro_CA"/>
    <property type="match status" value="1"/>
</dbReference>
<dbReference type="PANTHER" id="PTHR43175:SF3">
    <property type="entry name" value="CARBON DISULFIDE HYDROLASE"/>
    <property type="match status" value="1"/>
</dbReference>
<feature type="binding site" evidence="4">
    <location>
        <position position="38"/>
    </location>
    <ligand>
        <name>Zn(2+)</name>
        <dbReference type="ChEBI" id="CHEBI:29105"/>
    </ligand>
</feature>
<dbReference type="GeneID" id="25782666"/>
<comment type="function">
    <text evidence="5">Reversible hydration of carbon dioxide.</text>
</comment>
<dbReference type="HOGENOM" id="CLU_084253_4_1_1"/>
<keyword evidence="7" id="KW-1185">Reference proteome</keyword>
<dbReference type="Gene3D" id="3.40.1050.10">
    <property type="entry name" value="Carbonic anhydrase"/>
    <property type="match status" value="1"/>
</dbReference>
<reference evidence="6 7" key="1">
    <citation type="journal article" date="2011" name="Genome Biol.">
        <title>Comparative genome sequence analysis underscores mycoparasitism as the ancestral life style of Trichoderma.</title>
        <authorList>
            <person name="Kubicek C.P."/>
            <person name="Herrera-Estrella A."/>
            <person name="Seidl-Seiboth V."/>
            <person name="Martinez D.A."/>
            <person name="Druzhinina I.S."/>
            <person name="Thon M."/>
            <person name="Zeilinger S."/>
            <person name="Casas-Flores S."/>
            <person name="Horwitz B.A."/>
            <person name="Mukherjee P.K."/>
            <person name="Mukherjee M."/>
            <person name="Kredics L."/>
            <person name="Alcaraz L.D."/>
            <person name="Aerts A."/>
            <person name="Antal Z."/>
            <person name="Atanasova L."/>
            <person name="Cervantes-Badillo M.G."/>
            <person name="Challacombe J."/>
            <person name="Chertkov O."/>
            <person name="McCluskey K."/>
            <person name="Coulpier F."/>
            <person name="Deshpande N."/>
            <person name="von Doehren H."/>
            <person name="Ebbole D.J."/>
            <person name="Esquivel-Naranjo E.U."/>
            <person name="Fekete E."/>
            <person name="Flipphi M."/>
            <person name="Glaser F."/>
            <person name="Gomez-Rodriguez E.Y."/>
            <person name="Gruber S."/>
            <person name="Han C."/>
            <person name="Henrissat B."/>
            <person name="Hermosa R."/>
            <person name="Hernandez-Onate M."/>
            <person name="Karaffa L."/>
            <person name="Kosti I."/>
            <person name="Le Crom S."/>
            <person name="Lindquist E."/>
            <person name="Lucas S."/>
            <person name="Luebeck M."/>
            <person name="Luebeck P.S."/>
            <person name="Margeot A."/>
            <person name="Metz B."/>
            <person name="Misra M."/>
            <person name="Nevalainen H."/>
            <person name="Omann M."/>
            <person name="Packer N."/>
            <person name="Perrone G."/>
            <person name="Uresti-Rivera E.E."/>
            <person name="Salamov A."/>
            <person name="Schmoll M."/>
            <person name="Seiboth B."/>
            <person name="Shapiro H."/>
            <person name="Sukno S."/>
            <person name="Tamayo-Ramos J.A."/>
            <person name="Tisch D."/>
            <person name="Wiest A."/>
            <person name="Wilkinson H.H."/>
            <person name="Zhang M."/>
            <person name="Coutinho P.M."/>
            <person name="Kenerley C.M."/>
            <person name="Monte E."/>
            <person name="Baker S.E."/>
            <person name="Grigoriev I.V."/>
        </authorList>
    </citation>
    <scope>NUCLEOTIDE SEQUENCE [LARGE SCALE GENOMIC DNA]</scope>
    <source>
        <strain evidence="7">ATCC 20476 / IMI 206040</strain>
    </source>
</reference>
<evidence type="ECO:0000313" key="6">
    <source>
        <dbReference type="EMBL" id="EHK47831.1"/>
    </source>
</evidence>
<comment type="caution">
    <text evidence="6">The sequence shown here is derived from an EMBL/GenBank/DDBJ whole genome shotgun (WGS) entry which is preliminary data.</text>
</comment>
<dbReference type="InterPro" id="IPR001765">
    <property type="entry name" value="Carbonic_anhydrase"/>
</dbReference>
<dbReference type="GO" id="GO:0008270">
    <property type="term" value="F:zinc ion binding"/>
    <property type="evidence" value="ECO:0007669"/>
    <property type="project" value="UniProtKB-UniRule"/>
</dbReference>
<protein>
    <recommendedName>
        <fullName evidence="5">Carbonic anhydrase</fullName>
        <ecNumber evidence="5">4.2.1.1</ecNumber>
    </recommendedName>
    <alternativeName>
        <fullName evidence="5">Carbonate dehydratase</fullName>
    </alternativeName>
</protein>
<keyword evidence="2 4" id="KW-0479">Metal-binding</keyword>
<evidence type="ECO:0000256" key="1">
    <source>
        <dbReference type="ARBA" id="ARBA00006217"/>
    </source>
</evidence>
<dbReference type="SUPFAM" id="SSF53056">
    <property type="entry name" value="beta-carbonic anhydrase, cab"/>
    <property type="match status" value="1"/>
</dbReference>
<dbReference type="OrthoDB" id="10248475at2759"/>
<evidence type="ECO:0000313" key="7">
    <source>
        <dbReference type="Proteomes" id="UP000005426"/>
    </source>
</evidence>
<name>G9NP45_HYPAI</name>
<dbReference type="Proteomes" id="UP000005426">
    <property type="component" value="Unassembled WGS sequence"/>
</dbReference>